<dbReference type="GO" id="GO:0009252">
    <property type="term" value="P:peptidoglycan biosynthetic process"/>
    <property type="evidence" value="ECO:0007669"/>
    <property type="project" value="UniProtKB-UniRule"/>
</dbReference>
<name>A0A7C5SZ36_9AQUI</name>
<dbReference type="Pfam" id="PF08245">
    <property type="entry name" value="Mur_ligase_M"/>
    <property type="match status" value="1"/>
</dbReference>
<evidence type="ECO:0000256" key="6">
    <source>
        <dbReference type="ARBA" id="ARBA00023316"/>
    </source>
</evidence>
<dbReference type="GO" id="GO:0005524">
    <property type="term" value="F:ATP binding"/>
    <property type="evidence" value="ECO:0007669"/>
    <property type="project" value="UniProtKB-UniRule"/>
</dbReference>
<dbReference type="Gene3D" id="3.40.1390.10">
    <property type="entry name" value="MurE/MurF, N-terminal domain"/>
    <property type="match status" value="1"/>
</dbReference>
<feature type="domain" description="Mur ligase central" evidence="11">
    <location>
        <begin position="90"/>
        <end position="287"/>
    </location>
</feature>
<feature type="modified residue" description="N6-carboxylysine" evidence="7">
    <location>
        <position position="202"/>
    </location>
</feature>
<keyword evidence="2 7" id="KW-0132">Cell division</keyword>
<dbReference type="Gene3D" id="3.90.190.20">
    <property type="entry name" value="Mur ligase, C-terminal domain"/>
    <property type="match status" value="1"/>
</dbReference>
<feature type="binding site" evidence="7">
    <location>
        <position position="357"/>
    </location>
    <ligand>
        <name>meso-2,6-diaminopimelate</name>
        <dbReference type="ChEBI" id="CHEBI:57791"/>
    </ligand>
</feature>
<dbReference type="GO" id="GO:0005737">
    <property type="term" value="C:cytoplasm"/>
    <property type="evidence" value="ECO:0007669"/>
    <property type="project" value="UniProtKB-SubCell"/>
</dbReference>
<dbReference type="EC" id="6.3.2.13" evidence="7"/>
<organism evidence="12">
    <name type="scientific">Thermocrinis ruber</name>
    <dbReference type="NCBI Taxonomy" id="75906"/>
    <lineage>
        <taxon>Bacteria</taxon>
        <taxon>Pseudomonadati</taxon>
        <taxon>Aquificota</taxon>
        <taxon>Aquificia</taxon>
        <taxon>Aquificales</taxon>
        <taxon>Aquificaceae</taxon>
        <taxon>Thermocrinis</taxon>
    </lineage>
</organism>
<keyword evidence="5 7" id="KW-0131">Cell cycle</keyword>
<comment type="PTM">
    <text evidence="7">Carboxylation is probably crucial for Mg(2+) binding and, consequently, for the gamma-phosphate positioning of ATP.</text>
</comment>
<feature type="domain" description="Mur ligase N-terminal catalytic" evidence="9">
    <location>
        <begin position="5"/>
        <end position="77"/>
    </location>
</feature>
<keyword evidence="7" id="KW-0963">Cytoplasm</keyword>
<evidence type="ECO:0000313" key="12">
    <source>
        <dbReference type="EMBL" id="HHO73162.1"/>
    </source>
</evidence>
<dbReference type="GO" id="GO:0051301">
    <property type="term" value="P:cell division"/>
    <property type="evidence" value="ECO:0007669"/>
    <property type="project" value="UniProtKB-KW"/>
</dbReference>
<comment type="function">
    <text evidence="7">Catalyzes the addition of meso-diaminopimelic acid to the nucleotide precursor UDP-N-acetylmuramoyl-L-alanyl-D-glutamate (UMAG) in the biosynthesis of bacterial cell-wall peptidoglycan.</text>
</comment>
<evidence type="ECO:0000256" key="2">
    <source>
        <dbReference type="ARBA" id="ARBA00022618"/>
    </source>
</evidence>
<feature type="binding site" evidence="7">
    <location>
        <position position="162"/>
    </location>
    <ligand>
        <name>UDP-N-acetyl-alpha-D-muramoyl-L-alanyl-D-glutamate</name>
        <dbReference type="ChEBI" id="CHEBI:83900"/>
    </ligand>
</feature>
<protein>
    <recommendedName>
        <fullName evidence="7">UDP-N-acetylmuramoyl-L-alanyl-D-glutamate--2,6-diaminopimelate ligase</fullName>
        <ecNumber evidence="7">6.3.2.13</ecNumber>
    </recommendedName>
    <alternativeName>
        <fullName evidence="7">Meso-A2pm-adding enzyme</fullName>
    </alternativeName>
    <alternativeName>
        <fullName evidence="7">Meso-diaminopimelate-adding enzyme</fullName>
    </alternativeName>
    <alternativeName>
        <fullName evidence="7">UDP-MurNAc-L-Ala-D-Glu:meso-diaminopimelate ligase</fullName>
    </alternativeName>
    <alternativeName>
        <fullName evidence="7">UDP-MurNAc-tripeptide synthetase</fullName>
    </alternativeName>
    <alternativeName>
        <fullName evidence="7">UDP-N-acetylmuramyl-tripeptide synthetase</fullName>
    </alternativeName>
</protein>
<feature type="binding site" evidence="7">
    <location>
        <position position="436"/>
    </location>
    <ligand>
        <name>meso-2,6-diaminopimelate</name>
        <dbReference type="ChEBI" id="CHEBI:57791"/>
    </ligand>
</feature>
<evidence type="ECO:0000259" key="9">
    <source>
        <dbReference type="Pfam" id="PF01225"/>
    </source>
</evidence>
<keyword evidence="7" id="KW-0067">ATP-binding</keyword>
<reference evidence="12" key="1">
    <citation type="journal article" date="2020" name="mSystems">
        <title>Genome- and Community-Level Interaction Insights into Carbon Utilization and Element Cycling Functions of Hydrothermarchaeota in Hydrothermal Sediment.</title>
        <authorList>
            <person name="Zhou Z."/>
            <person name="Liu Y."/>
            <person name="Xu W."/>
            <person name="Pan J."/>
            <person name="Luo Z.H."/>
            <person name="Li M."/>
        </authorList>
    </citation>
    <scope>NUCLEOTIDE SEQUENCE [LARGE SCALE GENOMIC DNA]</scope>
    <source>
        <strain evidence="12">SpSt-114</strain>
    </source>
</reference>
<evidence type="ECO:0000256" key="7">
    <source>
        <dbReference type="HAMAP-Rule" id="MF_00208"/>
    </source>
</evidence>
<keyword evidence="7 12" id="KW-0436">Ligase</keyword>
<dbReference type="InterPro" id="IPR036565">
    <property type="entry name" value="Mur-like_cat_sf"/>
</dbReference>
<feature type="binding site" evidence="7">
    <location>
        <begin position="92"/>
        <end position="98"/>
    </location>
    <ligand>
        <name>ATP</name>
        <dbReference type="ChEBI" id="CHEBI:30616"/>
    </ligand>
</feature>
<feature type="binding site" evidence="7">
    <location>
        <position position="13"/>
    </location>
    <ligand>
        <name>UDP-N-acetyl-alpha-D-muramoyl-L-alanyl-D-glutamate</name>
        <dbReference type="ChEBI" id="CHEBI:83900"/>
    </ligand>
</feature>
<evidence type="ECO:0000256" key="5">
    <source>
        <dbReference type="ARBA" id="ARBA00023306"/>
    </source>
</evidence>
<evidence type="ECO:0000259" key="10">
    <source>
        <dbReference type="Pfam" id="PF02875"/>
    </source>
</evidence>
<proteinExistence type="inferred from homology"/>
<accession>A0A7C5SZ36</accession>
<evidence type="ECO:0000256" key="4">
    <source>
        <dbReference type="ARBA" id="ARBA00022984"/>
    </source>
</evidence>
<dbReference type="UniPathway" id="UPA00219"/>
<evidence type="ECO:0000256" key="3">
    <source>
        <dbReference type="ARBA" id="ARBA00022960"/>
    </source>
</evidence>
<dbReference type="SUPFAM" id="SSF53244">
    <property type="entry name" value="MurD-like peptide ligases, peptide-binding domain"/>
    <property type="match status" value="1"/>
</dbReference>
<dbReference type="InterPro" id="IPR013221">
    <property type="entry name" value="Mur_ligase_cen"/>
</dbReference>
<dbReference type="EMBL" id="DSAC01000011">
    <property type="protein sequence ID" value="HHO73162.1"/>
    <property type="molecule type" value="Genomic_DNA"/>
</dbReference>
<comment type="caution">
    <text evidence="7">Lacks conserved residue(s) required for the propagation of feature annotation.</text>
</comment>
<dbReference type="GO" id="GO:0008765">
    <property type="term" value="F:UDP-N-acetylmuramoylalanyl-D-glutamate-2,6-diaminopimelate ligase activity"/>
    <property type="evidence" value="ECO:0007669"/>
    <property type="project" value="UniProtKB-UniRule"/>
</dbReference>
<comment type="caution">
    <text evidence="12">The sequence shown here is derived from an EMBL/GenBank/DDBJ whole genome shotgun (WGS) entry which is preliminary data.</text>
</comment>
<dbReference type="NCBIfam" id="TIGR01085">
    <property type="entry name" value="murE"/>
    <property type="match status" value="1"/>
</dbReference>
<dbReference type="Gene3D" id="3.40.1190.10">
    <property type="entry name" value="Mur-like, catalytic domain"/>
    <property type="match status" value="1"/>
</dbReference>
<keyword evidence="7" id="KW-0460">Magnesium</keyword>
<comment type="similarity">
    <text evidence="1 7">Belongs to the MurCDEF family. MurE subfamily.</text>
</comment>
<dbReference type="NCBIfam" id="NF001126">
    <property type="entry name" value="PRK00139.1-4"/>
    <property type="match status" value="1"/>
</dbReference>
<dbReference type="GO" id="GO:0008360">
    <property type="term" value="P:regulation of cell shape"/>
    <property type="evidence" value="ECO:0007669"/>
    <property type="project" value="UniProtKB-KW"/>
</dbReference>
<gene>
    <name evidence="7" type="primary">murE</name>
    <name evidence="12" type="ORF">ENN04_00805</name>
</gene>
<dbReference type="PANTHER" id="PTHR23135">
    <property type="entry name" value="MUR LIGASE FAMILY MEMBER"/>
    <property type="match status" value="1"/>
</dbReference>
<feature type="binding site" evidence="7">
    <location>
        <position position="168"/>
    </location>
    <ligand>
        <name>UDP-N-acetyl-alpha-D-muramoyl-L-alanyl-D-glutamate</name>
        <dbReference type="ChEBI" id="CHEBI:83900"/>
    </ligand>
</feature>
<evidence type="ECO:0000256" key="8">
    <source>
        <dbReference type="RuleBase" id="RU004135"/>
    </source>
</evidence>
<dbReference type="InterPro" id="IPR005761">
    <property type="entry name" value="UDP-N-AcMur-Glu-dNH2Pim_ligase"/>
</dbReference>
<dbReference type="HAMAP" id="MF_00208">
    <property type="entry name" value="MurE"/>
    <property type="match status" value="1"/>
</dbReference>
<feature type="binding site" evidence="7">
    <location>
        <position position="432"/>
    </location>
    <ligand>
        <name>meso-2,6-diaminopimelate</name>
        <dbReference type="ChEBI" id="CHEBI:57791"/>
    </ligand>
</feature>
<dbReference type="PANTHER" id="PTHR23135:SF4">
    <property type="entry name" value="UDP-N-ACETYLMURAMOYL-L-ALANYL-D-GLUTAMATE--2,6-DIAMINOPIMELATE LIGASE MURE HOMOLOG, CHLOROPLASTIC"/>
    <property type="match status" value="1"/>
</dbReference>
<comment type="subcellular location">
    <subcellularLocation>
        <location evidence="7 8">Cytoplasm</location>
    </subcellularLocation>
</comment>
<dbReference type="AlphaFoldDB" id="A0A7C5SZ36"/>
<keyword evidence="4 7" id="KW-0573">Peptidoglycan synthesis</keyword>
<keyword evidence="3 7" id="KW-0133">Cell shape</keyword>
<feature type="binding site" evidence="7">
    <location>
        <begin position="135"/>
        <end position="136"/>
    </location>
    <ligand>
        <name>UDP-N-acetyl-alpha-D-muramoyl-L-alanyl-D-glutamate</name>
        <dbReference type="ChEBI" id="CHEBI:83900"/>
    </ligand>
</feature>
<dbReference type="Pfam" id="PF01225">
    <property type="entry name" value="Mur_ligase"/>
    <property type="match status" value="1"/>
</dbReference>
<dbReference type="GO" id="GO:0000287">
    <property type="term" value="F:magnesium ion binding"/>
    <property type="evidence" value="ECO:0007669"/>
    <property type="project" value="UniProtKB-UniRule"/>
</dbReference>
<dbReference type="InterPro" id="IPR035911">
    <property type="entry name" value="MurE/MurF_N"/>
</dbReference>
<comment type="catalytic activity">
    <reaction evidence="7">
        <text>UDP-N-acetyl-alpha-D-muramoyl-L-alanyl-D-glutamate + meso-2,6-diaminopimelate + ATP = UDP-N-acetyl-alpha-D-muramoyl-L-alanyl-gamma-D-glutamyl-meso-2,6-diaminopimelate + ADP + phosphate + H(+)</text>
        <dbReference type="Rhea" id="RHEA:23676"/>
        <dbReference type="ChEBI" id="CHEBI:15378"/>
        <dbReference type="ChEBI" id="CHEBI:30616"/>
        <dbReference type="ChEBI" id="CHEBI:43474"/>
        <dbReference type="ChEBI" id="CHEBI:57791"/>
        <dbReference type="ChEBI" id="CHEBI:83900"/>
        <dbReference type="ChEBI" id="CHEBI:83905"/>
        <dbReference type="ChEBI" id="CHEBI:456216"/>
        <dbReference type="EC" id="6.3.2.13"/>
    </reaction>
</comment>
<dbReference type="Pfam" id="PF02875">
    <property type="entry name" value="Mur_ligase_C"/>
    <property type="match status" value="1"/>
</dbReference>
<dbReference type="InterPro" id="IPR000713">
    <property type="entry name" value="Mur_ligase_N"/>
</dbReference>
<comment type="cofactor">
    <cofactor evidence="7">
        <name>Mg(2+)</name>
        <dbReference type="ChEBI" id="CHEBI:18420"/>
    </cofactor>
</comment>
<feature type="binding site" evidence="7">
    <location>
        <begin position="381"/>
        <end position="384"/>
    </location>
    <ligand>
        <name>meso-2,6-diaminopimelate</name>
        <dbReference type="ChEBI" id="CHEBI:57791"/>
    </ligand>
</feature>
<sequence>MELSKIKGITQNSKEVQEGWVFVAIKGSSTDGHNFVQEALSRGASLVFVERDVGIKDERIIKVEDTRKLLGELANEFFGRPSERLKVVGITGTNGKTTSSHIVEAVLNAGGIPTGLIGTIYYRFKDKIYEYEGRTTPDPIQWHRTLKQMLEDGAEAVACEVSSHALDQKRVWSTKFFITAFTNLSQDHLDYHGSMENYFRAKLRLFVEYPQEYSLINIDDEYGRRILEELKGKAITYGRDGNLRIIDFETSIEGSRLTIEWEGRTYKFFSNLRGEFQAYNLSLGILVGFLFGLDAETIQQGVERVIVPGRFETFFKEGKLAIVDYAHTPDALEKVLITARRLTKGKLWVVFGAGGNRDKTKRPLMGKVAEKWADFMVITSDNPRWEEPEAIIEDILKGIEQKQKVFVQKDRKEAIKFALQNAKEGDVVLIAGKGHEDYQEIKGVKYPFKDQDVVKEVLNV</sequence>
<feature type="short sequence motif" description="Meso-diaminopimelate recognition motif" evidence="7">
    <location>
        <begin position="381"/>
        <end position="384"/>
    </location>
</feature>
<comment type="pathway">
    <text evidence="7 8">Cell wall biogenesis; peptidoglycan biosynthesis.</text>
</comment>
<keyword evidence="6 7" id="KW-0961">Cell wall biogenesis/degradation</keyword>
<dbReference type="InterPro" id="IPR004101">
    <property type="entry name" value="Mur_ligase_C"/>
</dbReference>
<dbReference type="InterPro" id="IPR036615">
    <property type="entry name" value="Mur_ligase_C_dom_sf"/>
</dbReference>
<dbReference type="NCBIfam" id="NF001124">
    <property type="entry name" value="PRK00139.1-2"/>
    <property type="match status" value="1"/>
</dbReference>
<dbReference type="SUPFAM" id="SSF63418">
    <property type="entry name" value="MurE/MurF N-terminal domain"/>
    <property type="match status" value="1"/>
</dbReference>
<evidence type="ECO:0000256" key="1">
    <source>
        <dbReference type="ARBA" id="ARBA00005898"/>
    </source>
</evidence>
<feature type="domain" description="Mur ligase C-terminal" evidence="10">
    <location>
        <begin position="309"/>
        <end position="434"/>
    </location>
</feature>
<dbReference type="SUPFAM" id="SSF53623">
    <property type="entry name" value="MurD-like peptide ligases, catalytic domain"/>
    <property type="match status" value="1"/>
</dbReference>
<dbReference type="GO" id="GO:0071555">
    <property type="term" value="P:cell wall organization"/>
    <property type="evidence" value="ECO:0007669"/>
    <property type="project" value="UniProtKB-KW"/>
</dbReference>
<keyword evidence="7" id="KW-0547">Nucleotide-binding</keyword>
<evidence type="ECO:0000259" key="11">
    <source>
        <dbReference type="Pfam" id="PF08245"/>
    </source>
</evidence>
<feature type="binding site" evidence="7">
    <location>
        <position position="170"/>
    </location>
    <ligand>
        <name>UDP-N-acetyl-alpha-D-muramoyl-L-alanyl-D-glutamate</name>
        <dbReference type="ChEBI" id="CHEBI:83900"/>
    </ligand>
</feature>